<organism evidence="1 2">
    <name type="scientific">Tegillarca granosa</name>
    <name type="common">Malaysian cockle</name>
    <name type="synonym">Anadara granosa</name>
    <dbReference type="NCBI Taxonomy" id="220873"/>
    <lineage>
        <taxon>Eukaryota</taxon>
        <taxon>Metazoa</taxon>
        <taxon>Spiralia</taxon>
        <taxon>Lophotrochozoa</taxon>
        <taxon>Mollusca</taxon>
        <taxon>Bivalvia</taxon>
        <taxon>Autobranchia</taxon>
        <taxon>Pteriomorphia</taxon>
        <taxon>Arcoida</taxon>
        <taxon>Arcoidea</taxon>
        <taxon>Arcidae</taxon>
        <taxon>Tegillarca</taxon>
    </lineage>
</organism>
<evidence type="ECO:0000313" key="1">
    <source>
        <dbReference type="EMBL" id="KAJ8313676.1"/>
    </source>
</evidence>
<protein>
    <submittedName>
        <fullName evidence="1">Uncharacterized protein</fullName>
    </submittedName>
</protein>
<gene>
    <name evidence="1" type="ORF">KUTeg_008237</name>
</gene>
<comment type="caution">
    <text evidence="1">The sequence shown here is derived from an EMBL/GenBank/DDBJ whole genome shotgun (WGS) entry which is preliminary data.</text>
</comment>
<keyword evidence="2" id="KW-1185">Reference proteome</keyword>
<dbReference type="Proteomes" id="UP001217089">
    <property type="component" value="Unassembled WGS sequence"/>
</dbReference>
<name>A0ABQ9FBS0_TEGGR</name>
<dbReference type="EMBL" id="JARBDR010000342">
    <property type="protein sequence ID" value="KAJ8313676.1"/>
    <property type="molecule type" value="Genomic_DNA"/>
</dbReference>
<accession>A0ABQ9FBS0</accession>
<proteinExistence type="predicted"/>
<feature type="non-terminal residue" evidence="1">
    <location>
        <position position="239"/>
    </location>
</feature>
<reference evidence="1 2" key="1">
    <citation type="submission" date="2022-12" db="EMBL/GenBank/DDBJ databases">
        <title>Chromosome-level genome of Tegillarca granosa.</title>
        <authorList>
            <person name="Kim J."/>
        </authorList>
    </citation>
    <scope>NUCLEOTIDE SEQUENCE [LARGE SCALE GENOMIC DNA]</scope>
    <source>
        <strain evidence="1">Teg-2019</strain>
        <tissue evidence="1">Adductor muscle</tissue>
    </source>
</reference>
<sequence>MALDHKGDCPREIVKDLMALDHKGDCSHEIVKDLMALDHKGDCSREIVKDLMALDHKGDCSHEIVKDLMALDHKGDCSREILKDLMALDHKCGCSHEIVKDLMALDHKCGCSHEIVKDLMAWLASNFLLKNLVILKKLVSLNCNCIKAIGLSRKKRFRNSITVSLKIIFFHGICFLKISIGKFDFKMFGLKDGFLITDIESHRINICTESLPIEAFYRMHGSCIVIHTCTCTCMSGNIL</sequence>
<evidence type="ECO:0000313" key="2">
    <source>
        <dbReference type="Proteomes" id="UP001217089"/>
    </source>
</evidence>